<organism evidence="1 2">
    <name type="scientific">Lentzea miocenica</name>
    <dbReference type="NCBI Taxonomy" id="3095431"/>
    <lineage>
        <taxon>Bacteria</taxon>
        <taxon>Bacillati</taxon>
        <taxon>Actinomycetota</taxon>
        <taxon>Actinomycetes</taxon>
        <taxon>Pseudonocardiales</taxon>
        <taxon>Pseudonocardiaceae</taxon>
        <taxon>Lentzea</taxon>
    </lineage>
</organism>
<dbReference type="EC" id="3.1.2.-" evidence="1"/>
<dbReference type="Pfam" id="PF13279">
    <property type="entry name" value="4HBT_2"/>
    <property type="match status" value="1"/>
</dbReference>
<dbReference type="EMBL" id="JAXAVW010000055">
    <property type="protein sequence ID" value="MDX8037071.1"/>
    <property type="molecule type" value="Genomic_DNA"/>
</dbReference>
<dbReference type="InterPro" id="IPR029069">
    <property type="entry name" value="HotDog_dom_sf"/>
</dbReference>
<keyword evidence="1" id="KW-0378">Hydrolase</keyword>
<protein>
    <submittedName>
        <fullName evidence="1">Acyl-CoA thioesterase</fullName>
        <ecNumber evidence="1">3.1.2.-</ecNumber>
    </submittedName>
</protein>
<sequence length="143" mass="16226">MRAYRWNHVVTFDETNLVGNVYFTNFLRWQGHCREMFLAEFAPGVLAEIGTGALALATVACDMEYYAECFAFDRVEVAMTLRERRGSRVRMDFDFLREGTRVAKGSQTVACLRRTETGTEPVDVPPELADALAPYEIGRSTAW</sequence>
<dbReference type="RefSeq" id="WP_319972070.1">
    <property type="nucleotide sequence ID" value="NZ_JAXAVW010000055.1"/>
</dbReference>
<dbReference type="Gene3D" id="3.10.129.10">
    <property type="entry name" value="Hotdog Thioesterase"/>
    <property type="match status" value="1"/>
</dbReference>
<evidence type="ECO:0000313" key="2">
    <source>
        <dbReference type="Proteomes" id="UP001285521"/>
    </source>
</evidence>
<accession>A0ABU4TFV1</accession>
<name>A0ABU4TFV1_9PSEU</name>
<evidence type="ECO:0000313" key="1">
    <source>
        <dbReference type="EMBL" id="MDX8037071.1"/>
    </source>
</evidence>
<dbReference type="Proteomes" id="UP001285521">
    <property type="component" value="Unassembled WGS sequence"/>
</dbReference>
<comment type="caution">
    <text evidence="1">The sequence shown here is derived from an EMBL/GenBank/DDBJ whole genome shotgun (WGS) entry which is preliminary data.</text>
</comment>
<keyword evidence="2" id="KW-1185">Reference proteome</keyword>
<reference evidence="1 2" key="1">
    <citation type="submission" date="2023-11" db="EMBL/GenBank/DDBJ databases">
        <title>Lentzea sokolovensis, sp. nov., Lentzea kristufkii, sp. nov., and Lentzea miocenensis, sp. nov., rare actinobacteria from Sokolov Coal Basin, Miocene lacustrine sediment, Czech Republic.</title>
        <authorList>
            <person name="Lara A."/>
            <person name="Kotroba L."/>
            <person name="Nouioui I."/>
            <person name="Neumann-Schaal M."/>
            <person name="Mast Y."/>
            <person name="Chronakova A."/>
        </authorList>
    </citation>
    <scope>NUCLEOTIDE SEQUENCE [LARGE SCALE GENOMIC DNA]</scope>
    <source>
        <strain evidence="1 2">BCCO 10_0856</strain>
    </source>
</reference>
<dbReference type="GO" id="GO:0016787">
    <property type="term" value="F:hydrolase activity"/>
    <property type="evidence" value="ECO:0007669"/>
    <property type="project" value="UniProtKB-KW"/>
</dbReference>
<gene>
    <name evidence="1" type="ORF">SK803_43355</name>
</gene>
<dbReference type="SUPFAM" id="SSF54637">
    <property type="entry name" value="Thioesterase/thiol ester dehydrase-isomerase"/>
    <property type="match status" value="1"/>
</dbReference>
<proteinExistence type="predicted"/>
<dbReference type="CDD" id="cd00586">
    <property type="entry name" value="4HBT"/>
    <property type="match status" value="1"/>
</dbReference>